<dbReference type="Gene3D" id="3.40.50.1240">
    <property type="entry name" value="Phosphoglycerate mutase-like"/>
    <property type="match status" value="1"/>
</dbReference>
<keyword evidence="3" id="KW-1185">Reference proteome</keyword>
<feature type="binding site" evidence="1">
    <location>
        <begin position="9"/>
        <end position="16"/>
    </location>
    <ligand>
        <name>substrate</name>
    </ligand>
</feature>
<dbReference type="InterPro" id="IPR050275">
    <property type="entry name" value="PGM_Phosphatase"/>
</dbReference>
<dbReference type="EMBL" id="JYNL01000009">
    <property type="protein sequence ID" value="KMO82510.1"/>
    <property type="molecule type" value="Genomic_DNA"/>
</dbReference>
<gene>
    <name evidence="2" type="primary">pspA_2</name>
    <name evidence="2" type="ORF">MCHLDSM_01133</name>
</gene>
<dbReference type="SUPFAM" id="SSF53254">
    <property type="entry name" value="Phosphoglycerate mutase-like"/>
    <property type="match status" value="1"/>
</dbReference>
<dbReference type="AlphaFoldDB" id="A0A0J6WH06"/>
<evidence type="ECO:0000313" key="3">
    <source>
        <dbReference type="Proteomes" id="UP000036513"/>
    </source>
</evidence>
<keyword evidence="2" id="KW-0378">Hydrolase</keyword>
<dbReference type="STRING" id="37916.MCHLDSM_01133"/>
<dbReference type="InterPro" id="IPR029033">
    <property type="entry name" value="His_PPase_superfam"/>
</dbReference>
<dbReference type="SMR" id="A0A0J6WH06"/>
<reference evidence="2 3" key="1">
    <citation type="journal article" date="2015" name="Genome Biol. Evol.">
        <title>Characterization of Three Mycobacterium spp. with Potential Use in Bioremediation by Genome Sequencing and Comparative Genomics.</title>
        <authorList>
            <person name="Das S."/>
            <person name="Pettersson B.M."/>
            <person name="Behra P.R."/>
            <person name="Ramesh M."/>
            <person name="Dasgupta S."/>
            <person name="Bhattacharya A."/>
            <person name="Kirsebom L.A."/>
        </authorList>
    </citation>
    <scope>NUCLEOTIDE SEQUENCE [LARGE SCALE GENOMIC DNA]</scope>
    <source>
        <strain evidence="2 3">DSM 43826</strain>
    </source>
</reference>
<organism evidence="2 3">
    <name type="scientific">Mycolicibacterium chlorophenolicum</name>
    <dbReference type="NCBI Taxonomy" id="37916"/>
    <lineage>
        <taxon>Bacteria</taxon>
        <taxon>Bacillati</taxon>
        <taxon>Actinomycetota</taxon>
        <taxon>Actinomycetes</taxon>
        <taxon>Mycobacteriales</taxon>
        <taxon>Mycobacteriaceae</taxon>
        <taxon>Mycolicibacterium</taxon>
    </lineage>
</organism>
<sequence length="191" mass="20610">MTATVYLVRHGRTALNAQGRLRGLADPPLDSTGEQQALAAAGVLRALPVHAVVCSPLQRARRTAVLIAEAARAPFFVDDRLTDRDYGQWAGDVRTDVEGRWGSVDDAPGVQPVNEILTRATSALNSWADVVDPIAPEVIVLVTHDAVIRPVLHGIDATIGVVRAAEGSYQVLRRADGRWSIVELDHDPGFR</sequence>
<dbReference type="SMART" id="SM00855">
    <property type="entry name" value="PGAM"/>
    <property type="match status" value="1"/>
</dbReference>
<dbReference type="RefSeq" id="WP_048469107.1">
    <property type="nucleotide sequence ID" value="NZ_JYNL01000009.1"/>
</dbReference>
<dbReference type="Proteomes" id="UP000036513">
    <property type="component" value="Unassembled WGS sequence"/>
</dbReference>
<dbReference type="InterPro" id="IPR013078">
    <property type="entry name" value="His_Pase_superF_clade-1"/>
</dbReference>
<dbReference type="GO" id="GO:0005737">
    <property type="term" value="C:cytoplasm"/>
    <property type="evidence" value="ECO:0007669"/>
    <property type="project" value="TreeGrafter"/>
</dbReference>
<dbReference type="CDD" id="cd07067">
    <property type="entry name" value="HP_PGM_like"/>
    <property type="match status" value="1"/>
</dbReference>
<dbReference type="EC" id="3.1.3.3" evidence="2"/>
<comment type="caution">
    <text evidence="2">The sequence shown here is derived from an EMBL/GenBank/DDBJ whole genome shotgun (WGS) entry which is preliminary data.</text>
</comment>
<protein>
    <submittedName>
        <fullName evidence="2">Phosphoserine phosphatase 1</fullName>
        <ecNumber evidence="2">3.1.3.3</ecNumber>
    </submittedName>
</protein>
<dbReference type="PANTHER" id="PTHR48100">
    <property type="entry name" value="BROAD-SPECIFICITY PHOSPHATASE YOR283W-RELATED"/>
    <property type="match status" value="1"/>
</dbReference>
<dbReference type="Pfam" id="PF00300">
    <property type="entry name" value="His_Phos_1"/>
    <property type="match status" value="1"/>
</dbReference>
<evidence type="ECO:0000313" key="2">
    <source>
        <dbReference type="EMBL" id="KMO82510.1"/>
    </source>
</evidence>
<dbReference type="PATRIC" id="fig|37916.4.peg.1012"/>
<proteinExistence type="predicted"/>
<feature type="binding site" evidence="1">
    <location>
        <position position="59"/>
    </location>
    <ligand>
        <name>substrate</name>
    </ligand>
</feature>
<name>A0A0J6WH06_9MYCO</name>
<dbReference type="GO" id="GO:0016791">
    <property type="term" value="F:phosphatase activity"/>
    <property type="evidence" value="ECO:0007669"/>
    <property type="project" value="TreeGrafter"/>
</dbReference>
<evidence type="ECO:0000256" key="1">
    <source>
        <dbReference type="PIRSR" id="PIRSR613078-2"/>
    </source>
</evidence>
<accession>A0A0J6WH06</accession>
<dbReference type="PANTHER" id="PTHR48100:SF62">
    <property type="entry name" value="GLUCOSYL-3-PHOSPHOGLYCERATE PHOSPHATASE"/>
    <property type="match status" value="1"/>
</dbReference>